<feature type="domain" description="AB hydrolase-1" evidence="1">
    <location>
        <begin position="35"/>
        <end position="248"/>
    </location>
</feature>
<organism evidence="2 3">
    <name type="scientific">Natronosporangium hydrolyticum</name>
    <dbReference type="NCBI Taxonomy" id="2811111"/>
    <lineage>
        <taxon>Bacteria</taxon>
        <taxon>Bacillati</taxon>
        <taxon>Actinomycetota</taxon>
        <taxon>Actinomycetes</taxon>
        <taxon>Micromonosporales</taxon>
        <taxon>Micromonosporaceae</taxon>
        <taxon>Natronosporangium</taxon>
    </lineage>
</organism>
<accession>A0A895YJ63</accession>
<keyword evidence="3" id="KW-1185">Reference proteome</keyword>
<dbReference type="RefSeq" id="WP_239675929.1">
    <property type="nucleotide sequence ID" value="NZ_CP070499.1"/>
</dbReference>
<dbReference type="InterPro" id="IPR000073">
    <property type="entry name" value="AB_hydrolase_1"/>
</dbReference>
<dbReference type="SUPFAM" id="SSF53474">
    <property type="entry name" value="alpha/beta-Hydrolases"/>
    <property type="match status" value="1"/>
</dbReference>
<name>A0A895YJ63_9ACTN</name>
<dbReference type="AlphaFoldDB" id="A0A895YJ63"/>
<dbReference type="PANTHER" id="PTHR46438">
    <property type="entry name" value="ALPHA/BETA-HYDROLASES SUPERFAMILY PROTEIN"/>
    <property type="match status" value="1"/>
</dbReference>
<gene>
    <name evidence="2" type="ORF">JQS43_20015</name>
</gene>
<dbReference type="Gene3D" id="3.40.50.1820">
    <property type="entry name" value="alpha/beta hydrolase"/>
    <property type="match status" value="1"/>
</dbReference>
<sequence>MEVWEHHEVTPAAGTRMHAARMSAARSGPDDAPVVVGIPGLGCSFRSFGPLARALAPDFQTIGLDLPGFGRTPGPRTGLDVRGMAEALADWLRATDRGGAILVGDSTGGQVIVELGVIEPELLGPAVLSGPVFDADARTVRQQLRRMLRNFWADRNAGMSLTTIRLRERFESGLWRWFRTFLRCLHYPLEERIGQLSVPVTVVRGEWDPLVPAGWAAELAARLPQGRLVTAPRAGHSANFIRPEVLAREVTSLAHGRAITR</sequence>
<keyword evidence="2" id="KW-0378">Hydrolase</keyword>
<evidence type="ECO:0000259" key="1">
    <source>
        <dbReference type="Pfam" id="PF12697"/>
    </source>
</evidence>
<dbReference type="Proteomes" id="UP000662857">
    <property type="component" value="Chromosome"/>
</dbReference>
<dbReference type="PANTHER" id="PTHR46438:SF11">
    <property type="entry name" value="LIPASE-RELATED"/>
    <property type="match status" value="1"/>
</dbReference>
<dbReference type="GO" id="GO:0016787">
    <property type="term" value="F:hydrolase activity"/>
    <property type="evidence" value="ECO:0007669"/>
    <property type="project" value="UniProtKB-KW"/>
</dbReference>
<dbReference type="Pfam" id="PF12697">
    <property type="entry name" value="Abhydrolase_6"/>
    <property type="match status" value="1"/>
</dbReference>
<evidence type="ECO:0000313" key="2">
    <source>
        <dbReference type="EMBL" id="QSB13818.1"/>
    </source>
</evidence>
<reference evidence="2" key="1">
    <citation type="submission" date="2021-02" db="EMBL/GenBank/DDBJ databases">
        <title>Natrosporangium hydrolyticum gen. nov., sp. nov, a haloalkaliphilic actinobacterium from a soda solonchak soil.</title>
        <authorList>
            <person name="Sorokin D.Y."/>
            <person name="Khijniak T.V."/>
            <person name="Zakharycheva A.P."/>
            <person name="Boueva O.V."/>
            <person name="Ariskina E.V."/>
            <person name="Hahnke R.L."/>
            <person name="Bunk B."/>
            <person name="Sproer C."/>
            <person name="Schumann P."/>
            <person name="Evtushenko L.I."/>
            <person name="Kublanov I.V."/>
        </authorList>
    </citation>
    <scope>NUCLEOTIDE SEQUENCE</scope>
    <source>
        <strain evidence="2">DSM 106523</strain>
    </source>
</reference>
<proteinExistence type="predicted"/>
<dbReference type="KEGG" id="nhy:JQS43_20015"/>
<protein>
    <submittedName>
        <fullName evidence="2">Alpha/beta hydrolase</fullName>
    </submittedName>
</protein>
<evidence type="ECO:0000313" key="3">
    <source>
        <dbReference type="Proteomes" id="UP000662857"/>
    </source>
</evidence>
<dbReference type="EMBL" id="CP070499">
    <property type="protein sequence ID" value="QSB13818.1"/>
    <property type="molecule type" value="Genomic_DNA"/>
</dbReference>
<dbReference type="InterPro" id="IPR029058">
    <property type="entry name" value="AB_hydrolase_fold"/>
</dbReference>